<dbReference type="InterPro" id="IPR007187">
    <property type="entry name" value="Nucleoporin_Nup133/Nup155_C"/>
</dbReference>
<dbReference type="PANTHER" id="PTHR13405:SF11">
    <property type="entry name" value="NUCLEAR PORE COMPLEX PROTEIN NUP133"/>
    <property type="match status" value="1"/>
</dbReference>
<dbReference type="GO" id="GO:0031080">
    <property type="term" value="C:nuclear pore outer ring"/>
    <property type="evidence" value="ECO:0007669"/>
    <property type="project" value="TreeGrafter"/>
</dbReference>
<evidence type="ECO:0000256" key="7">
    <source>
        <dbReference type="ARBA" id="ARBA00023242"/>
    </source>
</evidence>
<feature type="domain" description="Nucleoporin Nup133/Nup155-like C-terminal" evidence="9">
    <location>
        <begin position="746"/>
        <end position="1093"/>
    </location>
</feature>
<dbReference type="Pfam" id="PF08801">
    <property type="entry name" value="Nucleoporin_N"/>
    <property type="match status" value="1"/>
</dbReference>
<dbReference type="GO" id="GO:0000972">
    <property type="term" value="P:transcription-dependent tethering of RNA polymerase II gene DNA at nuclear periphery"/>
    <property type="evidence" value="ECO:0007669"/>
    <property type="project" value="TreeGrafter"/>
</dbReference>
<evidence type="ECO:0000256" key="1">
    <source>
        <dbReference type="ARBA" id="ARBA00004259"/>
    </source>
</evidence>
<dbReference type="SUPFAM" id="SSF117289">
    <property type="entry name" value="Nucleoporin domain"/>
    <property type="match status" value="1"/>
</dbReference>
<keyword evidence="3" id="KW-0813">Transport</keyword>
<evidence type="ECO:0000256" key="8">
    <source>
        <dbReference type="SAM" id="MobiDB-lite"/>
    </source>
</evidence>
<evidence type="ECO:0000313" key="12">
    <source>
        <dbReference type="Proteomes" id="UP001219567"/>
    </source>
</evidence>
<dbReference type="InterPro" id="IPR014908">
    <property type="entry name" value="Nucleoporin_Nup133/Nup155_N"/>
</dbReference>
<proteinExistence type="inferred from homology"/>
<dbReference type="GO" id="GO:0016973">
    <property type="term" value="P:poly(A)+ mRNA export from nucleus"/>
    <property type="evidence" value="ECO:0007669"/>
    <property type="project" value="TreeGrafter"/>
</dbReference>
<protein>
    <recommendedName>
        <fullName evidence="13">Nucleoporin Nup133/Nup155-like C-terminal domain-containing protein</fullName>
    </recommendedName>
</protein>
<evidence type="ECO:0000259" key="9">
    <source>
        <dbReference type="Pfam" id="PF03177"/>
    </source>
</evidence>
<dbReference type="InterPro" id="IPR015943">
    <property type="entry name" value="WD40/YVTN_repeat-like_dom_sf"/>
</dbReference>
<dbReference type="AlphaFoldDB" id="A0AAJ5YW57"/>
<comment type="similarity">
    <text evidence="2">Belongs to the nucleoporin Nup133 family.</text>
</comment>
<dbReference type="GO" id="GO:0017056">
    <property type="term" value="F:structural constituent of nuclear pore"/>
    <property type="evidence" value="ECO:0007669"/>
    <property type="project" value="InterPro"/>
</dbReference>
<dbReference type="Proteomes" id="UP001219567">
    <property type="component" value="Chromosome 3"/>
</dbReference>
<reference evidence="11 12" key="1">
    <citation type="submission" date="2023-03" db="EMBL/GenBank/DDBJ databases">
        <title>Mating type loci evolution in Malassezia.</title>
        <authorList>
            <person name="Coelho M.A."/>
        </authorList>
    </citation>
    <scope>NUCLEOTIDE SEQUENCE [LARGE SCALE GENOMIC DNA]</scope>
    <source>
        <strain evidence="11 12">CBS 9725</strain>
    </source>
</reference>
<sequence length="1211" mass="134893">MAAWMASGQKPTVVLQDSVIHVNQYTQSLSPEANDALNADVYTSPSVARIDAASEYASCTTADHAYVWRCNSHEPTCYAFPMPATNDNVPVQCVLLPRPLNDSAEPALLLANSTGHLRFWEGVSDALTTPTADVVHEQLPLEPNESIIASARIDPSQAVFATSTTRLFCVHAYIHRGSHYLAHTLYTEHKGLLSRFFSTTPGVSDVDSSLRLAVGPARDDSLHFLLYVVRPHALQIWRVPVMGSGASSHQPKHLGDDDQLFKAIASRVMYLQGKRYSPATSAQIRLLDLAPISSSRQLVLYSDQTDTSASVTAYGLAHISFTQEGSLQVDQIRPLSYKEAPDPSRLPHLCLSSTAHRVALITFANALVTHLLVDSMDAVEEHVLLKPGISHLLCASSMPSIASAQHQESARWAVQTSTSGILLVDMDVSHAQQIAIDQAATSPTMHQARVSRLQEHLERKVWFSHQESNPLELDTLPDDLDLNLLQDAVENTSRAIVQGQVACMRTSVDLRSALAQRVACCVRLITLLGRNGYMMRIARTSRFLLRCDAELLAGANDLWRFFDDSSQARSSHSDVLPAAIRSAVRSRDTPHDTDRYFFEHELEQTPALIQAFLEGIRDLDDFSHSESIQKVIETTRYILSLRMGAARLRKEHGDLYALEATPLVPVEPWYAHASSIELLETLFYSTLQILQRSPKQVKIAELRTQLCNLAEFVMDTYDARIAFLTAATEQGQGAAQALEATKLAYDHVRSPLLHPLLSIGRADKAFTLAEQHLDYRTLVALCFAHADDHGSIEKRAKIQHPTPSSQEPAEIRVEAYLDRYGAPFANELYQYYIEHGAYRKLLEPQQEHAHLLLSFLNDRPQYRRIAWIHGLTLGLYDRASDDLYMCASDERQNLEAKQGMLSLGKLSQLAQSDDLEQLVSLPSEQARLEIWDDALDLVHVQQRLLEHWINAAHLSRSMPAETAANRVVQVLAPHLAQSLATRAVFVMIATQLWDSQVVKGEDLIELLSLQDANLTAPSTAEQLSDFAIAAQVLVRVQLSESRRKAVLATLWRRLYLQDDWYSLSTTANKTDQAVLDEVRNTIAYSTIQTVLANPSTAPILMSPEQVIQIPILSVNQLSEHFQGLPKVQLEQLHTEYTTEQSRLIEIVDNTKLVSFFSQVLTSIPSPELAPDSLTEVQNIDQDSFDDTFSNQQQHNIPGGAQFEVSDEFDMA</sequence>
<evidence type="ECO:0008006" key="13">
    <source>
        <dbReference type="Google" id="ProtNLM"/>
    </source>
</evidence>
<name>A0AAJ5YW57_9BASI</name>
<dbReference type="Gene3D" id="1.25.40.700">
    <property type="match status" value="1"/>
</dbReference>
<dbReference type="EMBL" id="CP119945">
    <property type="protein sequence ID" value="WFC99831.1"/>
    <property type="molecule type" value="Genomic_DNA"/>
</dbReference>
<evidence type="ECO:0000313" key="11">
    <source>
        <dbReference type="EMBL" id="WFC99831.1"/>
    </source>
</evidence>
<dbReference type="InterPro" id="IPR037624">
    <property type="entry name" value="Nup133-like"/>
</dbReference>
<evidence type="ECO:0000256" key="3">
    <source>
        <dbReference type="ARBA" id="ARBA00022448"/>
    </source>
</evidence>
<evidence type="ECO:0000256" key="5">
    <source>
        <dbReference type="ARBA" id="ARBA00022927"/>
    </source>
</evidence>
<evidence type="ECO:0000256" key="4">
    <source>
        <dbReference type="ARBA" id="ARBA00022816"/>
    </source>
</evidence>
<keyword evidence="4" id="KW-0509">mRNA transport</keyword>
<organism evidence="11 12">
    <name type="scientific">Malassezia yamatoensis</name>
    <dbReference type="NCBI Taxonomy" id="253288"/>
    <lineage>
        <taxon>Eukaryota</taxon>
        <taxon>Fungi</taxon>
        <taxon>Dikarya</taxon>
        <taxon>Basidiomycota</taxon>
        <taxon>Ustilaginomycotina</taxon>
        <taxon>Malasseziomycetes</taxon>
        <taxon>Malasseziales</taxon>
        <taxon>Malasseziaceae</taxon>
        <taxon>Malassezia</taxon>
    </lineage>
</organism>
<keyword evidence="6" id="KW-0811">Translocation</keyword>
<feature type="region of interest" description="Disordered" evidence="8">
    <location>
        <begin position="1185"/>
        <end position="1211"/>
    </location>
</feature>
<feature type="compositionally biased region" description="Polar residues" evidence="8">
    <location>
        <begin position="1185"/>
        <end position="1195"/>
    </location>
</feature>
<evidence type="ECO:0000256" key="2">
    <source>
        <dbReference type="ARBA" id="ARBA00005569"/>
    </source>
</evidence>
<comment type="subcellular location">
    <subcellularLocation>
        <location evidence="1">Nucleus envelope</location>
    </subcellularLocation>
</comment>
<keyword evidence="5" id="KW-0653">Protein transport</keyword>
<feature type="domain" description="Nucleoporin Nup133/Nup155-like N-terminal" evidence="10">
    <location>
        <begin position="25"/>
        <end position="380"/>
    </location>
</feature>
<keyword evidence="12" id="KW-1185">Reference proteome</keyword>
<evidence type="ECO:0000256" key="6">
    <source>
        <dbReference type="ARBA" id="ARBA00023010"/>
    </source>
</evidence>
<dbReference type="Gene3D" id="1.20.58.1380">
    <property type="match status" value="1"/>
</dbReference>
<gene>
    <name evidence="11" type="ORF">MYAM1_002577</name>
</gene>
<dbReference type="Pfam" id="PF03177">
    <property type="entry name" value="Nucleoporin_C"/>
    <property type="match status" value="1"/>
</dbReference>
<dbReference type="GO" id="GO:0006606">
    <property type="term" value="P:protein import into nucleus"/>
    <property type="evidence" value="ECO:0007669"/>
    <property type="project" value="TreeGrafter"/>
</dbReference>
<evidence type="ECO:0000259" key="10">
    <source>
        <dbReference type="Pfam" id="PF08801"/>
    </source>
</evidence>
<dbReference type="PANTHER" id="PTHR13405">
    <property type="entry name" value="NUCLEAR PORE COMPLEX PROTEIN NUP133"/>
    <property type="match status" value="1"/>
</dbReference>
<dbReference type="Gene3D" id="2.130.10.10">
    <property type="entry name" value="YVTN repeat-like/Quinoprotein amine dehydrogenase"/>
    <property type="match status" value="1"/>
</dbReference>
<keyword evidence="7" id="KW-0539">Nucleus</keyword>
<accession>A0AAJ5YW57</accession>